<keyword evidence="1" id="KW-0597">Phosphoprotein</keyword>
<keyword evidence="5" id="KW-1185">Reference proteome</keyword>
<evidence type="ECO:0000259" key="3">
    <source>
        <dbReference type="PROSITE" id="PS50110"/>
    </source>
</evidence>
<feature type="compositionally biased region" description="Polar residues" evidence="2">
    <location>
        <begin position="20"/>
        <end position="29"/>
    </location>
</feature>
<reference evidence="5" key="1">
    <citation type="journal article" date="2019" name="Int. J. Syst. Evol. Microbiol.">
        <title>The Global Catalogue of Microorganisms (GCM) 10K type strain sequencing project: providing services to taxonomists for standard genome sequencing and annotation.</title>
        <authorList>
            <consortium name="The Broad Institute Genomics Platform"/>
            <consortium name="The Broad Institute Genome Sequencing Center for Infectious Disease"/>
            <person name="Wu L."/>
            <person name="Ma J."/>
        </authorList>
    </citation>
    <scope>NUCLEOTIDE SEQUENCE [LARGE SCALE GENOMIC DNA]</scope>
    <source>
        <strain evidence="5">NBRC 108565</strain>
    </source>
</reference>
<dbReference type="PROSITE" id="PS50110">
    <property type="entry name" value="RESPONSE_REGULATORY"/>
    <property type="match status" value="1"/>
</dbReference>
<organism evidence="4 5">
    <name type="scientific">Paraoerskovia sediminicola</name>
    <dbReference type="NCBI Taxonomy" id="1138587"/>
    <lineage>
        <taxon>Bacteria</taxon>
        <taxon>Bacillati</taxon>
        <taxon>Actinomycetota</taxon>
        <taxon>Actinomycetes</taxon>
        <taxon>Micrococcales</taxon>
        <taxon>Cellulomonadaceae</taxon>
        <taxon>Paraoerskovia</taxon>
    </lineage>
</organism>
<proteinExistence type="predicted"/>
<dbReference type="SUPFAM" id="SSF52172">
    <property type="entry name" value="CheY-like"/>
    <property type="match status" value="1"/>
</dbReference>
<evidence type="ECO:0000313" key="4">
    <source>
        <dbReference type="EMBL" id="BDZ43326.1"/>
    </source>
</evidence>
<evidence type="ECO:0000313" key="5">
    <source>
        <dbReference type="Proteomes" id="UP001321475"/>
    </source>
</evidence>
<dbReference type="Proteomes" id="UP001321475">
    <property type="component" value="Chromosome"/>
</dbReference>
<dbReference type="InterPro" id="IPR001789">
    <property type="entry name" value="Sig_transdc_resp-reg_receiver"/>
</dbReference>
<feature type="domain" description="Response regulatory" evidence="3">
    <location>
        <begin position="34"/>
        <end position="153"/>
    </location>
</feature>
<name>A0ABM8G589_9CELL</name>
<feature type="compositionally biased region" description="Polar residues" evidence="2">
    <location>
        <begin position="1"/>
        <end position="12"/>
    </location>
</feature>
<protein>
    <submittedName>
        <fullName evidence="4">Response regulator</fullName>
    </submittedName>
</protein>
<feature type="modified residue" description="4-aspartylphosphate" evidence="1">
    <location>
        <position position="89"/>
    </location>
</feature>
<dbReference type="EMBL" id="AP027729">
    <property type="protein sequence ID" value="BDZ43326.1"/>
    <property type="molecule type" value="Genomic_DNA"/>
</dbReference>
<dbReference type="Gene3D" id="3.40.50.2300">
    <property type="match status" value="1"/>
</dbReference>
<evidence type="ECO:0000256" key="2">
    <source>
        <dbReference type="SAM" id="MobiDB-lite"/>
    </source>
</evidence>
<gene>
    <name evidence="4" type="ORF">GCM10025865_26250</name>
</gene>
<feature type="region of interest" description="Disordered" evidence="2">
    <location>
        <begin position="1"/>
        <end position="33"/>
    </location>
</feature>
<evidence type="ECO:0000256" key="1">
    <source>
        <dbReference type="PROSITE-ProRule" id="PRU00169"/>
    </source>
</evidence>
<accession>A0ABM8G589</accession>
<sequence length="154" mass="16288">MVTATMATTDSAAGTDVRTTHGSHGSEASTKGPRVLLYSDDSTVRAHVRTAVGPRLRAHAPEIEWFEVATADAVVEQADAGGWDLFVLDGEADKVGGMGISRQLKNEIYECPPILVLTGRPQDGWLASWSLADDAVPRPLDPIALQKAVAALLA</sequence>
<dbReference type="InterPro" id="IPR011006">
    <property type="entry name" value="CheY-like_superfamily"/>
</dbReference>